<dbReference type="AlphaFoldDB" id="A0A941GB74"/>
<proteinExistence type="predicted"/>
<protein>
    <submittedName>
        <fullName evidence="2">DNA-binding protein</fullName>
    </submittedName>
</protein>
<gene>
    <name evidence="2" type="ORF">KD144_08125</name>
</gene>
<dbReference type="InterPro" id="IPR045403">
    <property type="entry name" value="HTH_59_Firmicutes_type"/>
</dbReference>
<sequence length="81" mass="9638">MKKTIDNFMTVSEAAERWGVPADTIRNYLKPSNKKKWQKTEKMIELGLLKYHQSKFDTKKEWILSKDAMEVWFGVEKKEAE</sequence>
<dbReference type="Pfam" id="PF20038">
    <property type="entry name" value="HTH_59"/>
    <property type="match status" value="1"/>
</dbReference>
<evidence type="ECO:0000313" key="2">
    <source>
        <dbReference type="EMBL" id="MBR8669506.1"/>
    </source>
</evidence>
<name>A0A941GB74_NIACI</name>
<comment type="caution">
    <text evidence="2">The sequence shown here is derived from an EMBL/GenBank/DDBJ whole genome shotgun (WGS) entry which is preliminary data.</text>
</comment>
<dbReference type="GO" id="GO:0003677">
    <property type="term" value="F:DNA binding"/>
    <property type="evidence" value="ECO:0007669"/>
    <property type="project" value="UniProtKB-KW"/>
</dbReference>
<keyword evidence="2" id="KW-0238">DNA-binding</keyword>
<feature type="domain" description="Helix-turn-helix" evidence="1">
    <location>
        <begin position="1"/>
        <end position="77"/>
    </location>
</feature>
<organism evidence="2">
    <name type="scientific">Niallia circulans</name>
    <name type="common">Bacillus circulans</name>
    <dbReference type="NCBI Taxonomy" id="1397"/>
    <lineage>
        <taxon>Bacteria</taxon>
        <taxon>Bacillati</taxon>
        <taxon>Bacillota</taxon>
        <taxon>Bacilli</taxon>
        <taxon>Bacillales</taxon>
        <taxon>Bacillaceae</taxon>
        <taxon>Niallia</taxon>
    </lineage>
</organism>
<accession>A0A941GB74</accession>
<dbReference type="RefSeq" id="WP_152112353.1">
    <property type="nucleotide sequence ID" value="NZ_JAGTPX020000007.1"/>
</dbReference>
<evidence type="ECO:0000259" key="1">
    <source>
        <dbReference type="Pfam" id="PF20038"/>
    </source>
</evidence>
<reference evidence="2" key="1">
    <citation type="submission" date="2021-04" db="EMBL/GenBank/DDBJ databases">
        <title>Genomic analysis of electroactive and textile dye degrading Bacillus circulans strain: DC10 isolated from constructed wetland-microbial fuel cells treating textile dye wastewaters.</title>
        <authorList>
            <person name="Patel D.U."/>
            <person name="Desai C.R."/>
        </authorList>
    </citation>
    <scope>NUCLEOTIDE SEQUENCE</scope>
    <source>
        <strain evidence="2">DC10</strain>
    </source>
</reference>
<dbReference type="EMBL" id="JAGTPX010000006">
    <property type="protein sequence ID" value="MBR8669506.1"/>
    <property type="molecule type" value="Genomic_DNA"/>
</dbReference>